<organism evidence="3 4">
    <name type="scientific">Cinchona calisaya</name>
    <dbReference type="NCBI Taxonomy" id="153742"/>
    <lineage>
        <taxon>Eukaryota</taxon>
        <taxon>Viridiplantae</taxon>
        <taxon>Streptophyta</taxon>
        <taxon>Embryophyta</taxon>
        <taxon>Tracheophyta</taxon>
        <taxon>Spermatophyta</taxon>
        <taxon>Magnoliopsida</taxon>
        <taxon>eudicotyledons</taxon>
        <taxon>Gunneridae</taxon>
        <taxon>Pentapetalae</taxon>
        <taxon>asterids</taxon>
        <taxon>lamiids</taxon>
        <taxon>Gentianales</taxon>
        <taxon>Rubiaceae</taxon>
        <taxon>Cinchonoideae</taxon>
        <taxon>Cinchoneae</taxon>
        <taxon>Cinchona</taxon>
    </lineage>
</organism>
<feature type="signal peptide" evidence="1">
    <location>
        <begin position="1"/>
        <end position="22"/>
    </location>
</feature>
<dbReference type="AlphaFoldDB" id="A0ABD2ZRE6"/>
<proteinExistence type="predicted"/>
<dbReference type="InterPro" id="IPR035513">
    <property type="entry name" value="Invertase/methylesterase_inhib"/>
</dbReference>
<keyword evidence="1" id="KW-0732">Signal</keyword>
<dbReference type="Pfam" id="PF04578">
    <property type="entry name" value="DUF594"/>
    <property type="match status" value="1"/>
</dbReference>
<dbReference type="InterPro" id="IPR007658">
    <property type="entry name" value="DUF594"/>
</dbReference>
<dbReference type="Gene3D" id="1.20.140.40">
    <property type="entry name" value="Invertase/pectin methylesterase inhibitor family protein"/>
    <property type="match status" value="1"/>
</dbReference>
<dbReference type="Pfam" id="PF04043">
    <property type="entry name" value="PMEI"/>
    <property type="match status" value="1"/>
</dbReference>
<dbReference type="EMBL" id="JBJUIK010000007">
    <property type="protein sequence ID" value="KAL3521990.1"/>
    <property type="molecule type" value="Genomic_DNA"/>
</dbReference>
<feature type="chain" id="PRO_5044838637" description="Pectinesterase inhibitor domain-containing protein" evidence="1">
    <location>
        <begin position="23"/>
        <end position="246"/>
    </location>
</feature>
<gene>
    <name evidence="3" type="ORF">ACH5RR_014824</name>
</gene>
<reference evidence="3 4" key="1">
    <citation type="submission" date="2024-11" db="EMBL/GenBank/DDBJ databases">
        <title>A near-complete genome assembly of Cinchona calisaya.</title>
        <authorList>
            <person name="Lian D.C."/>
            <person name="Zhao X.W."/>
            <person name="Wei L."/>
        </authorList>
    </citation>
    <scope>NUCLEOTIDE SEQUENCE [LARGE SCALE GENOMIC DNA]</scope>
    <source>
        <tissue evidence="3">Nenye</tissue>
    </source>
</reference>
<evidence type="ECO:0000256" key="1">
    <source>
        <dbReference type="SAM" id="SignalP"/>
    </source>
</evidence>
<evidence type="ECO:0000259" key="2">
    <source>
        <dbReference type="Pfam" id="PF04043"/>
    </source>
</evidence>
<sequence length="246" mass="27389">MARFVLSLLAVLLAASYLMVDSAQVTLEDLCKDTYNAGYCVRLLRPTVFKSTSFNSVEWQRKALNRVLARALIAKRYMVSQAKSVDATQATSLKSCTHMLHASAKLIKEASMEFGTKNFDKSDMLSKLETASSNQEACSDLLEDAGSGIMRKVRDHANEANMAVKEANEYLKGCKTMEIKSSRLMWLAERQRDEKSVIVAGGKLSKQLIQEIQEPEYLATGGEFVTHLWALLFHAGIVKITPEENV</sequence>
<dbReference type="Proteomes" id="UP001630127">
    <property type="component" value="Unassembled WGS sequence"/>
</dbReference>
<dbReference type="SUPFAM" id="SSF101148">
    <property type="entry name" value="Plant invertase/pectin methylesterase inhibitor"/>
    <property type="match status" value="1"/>
</dbReference>
<evidence type="ECO:0000313" key="3">
    <source>
        <dbReference type="EMBL" id="KAL3521990.1"/>
    </source>
</evidence>
<dbReference type="InterPro" id="IPR006501">
    <property type="entry name" value="Pectinesterase_inhib_dom"/>
</dbReference>
<comment type="caution">
    <text evidence="3">The sequence shown here is derived from an EMBL/GenBank/DDBJ whole genome shotgun (WGS) entry which is preliminary data.</text>
</comment>
<keyword evidence="4" id="KW-1185">Reference proteome</keyword>
<protein>
    <recommendedName>
        <fullName evidence="2">Pectinesterase inhibitor domain-containing protein</fullName>
    </recommendedName>
</protein>
<evidence type="ECO:0000313" key="4">
    <source>
        <dbReference type="Proteomes" id="UP001630127"/>
    </source>
</evidence>
<feature type="domain" description="Pectinesterase inhibitor" evidence="2">
    <location>
        <begin position="27"/>
        <end position="158"/>
    </location>
</feature>
<name>A0ABD2ZRE6_9GENT</name>
<accession>A0ABD2ZRE6</accession>